<evidence type="ECO:0000313" key="3">
    <source>
        <dbReference type="EMBL" id="KAF2873794.1"/>
    </source>
</evidence>
<sequence>MPARKRERDRRERNKKATVESDDDDDAIKPFPKPANPPPGEKKPKDPKRRVTINVPERPEDEDGEDGEGGSAGQVKYPDLREYTSTTGDHRFSSSRRISAARFGYVCDDLELVHQYEVEDNAYAEYLVLYRAREDGELDSTNIIAQVSDGKEFVQSVHDNEAEWFAVINKYTDIRAAAGDDVANAATMMDQAEAANQSALQAKADVESRLNGLKEEMEEFQIGMTKKLTA</sequence>
<protein>
    <submittedName>
        <fullName evidence="3">Uncharacterized protein</fullName>
    </submittedName>
</protein>
<evidence type="ECO:0000313" key="4">
    <source>
        <dbReference type="Proteomes" id="UP000481861"/>
    </source>
</evidence>
<dbReference type="AlphaFoldDB" id="A0A7C8I963"/>
<evidence type="ECO:0000256" key="2">
    <source>
        <dbReference type="SAM" id="MobiDB-lite"/>
    </source>
</evidence>
<name>A0A7C8I963_9PLEO</name>
<organism evidence="3 4">
    <name type="scientific">Massariosphaeria phaeospora</name>
    <dbReference type="NCBI Taxonomy" id="100035"/>
    <lineage>
        <taxon>Eukaryota</taxon>
        <taxon>Fungi</taxon>
        <taxon>Dikarya</taxon>
        <taxon>Ascomycota</taxon>
        <taxon>Pezizomycotina</taxon>
        <taxon>Dothideomycetes</taxon>
        <taxon>Pleosporomycetidae</taxon>
        <taxon>Pleosporales</taxon>
        <taxon>Pleosporales incertae sedis</taxon>
        <taxon>Massariosphaeria</taxon>
    </lineage>
</organism>
<feature type="compositionally biased region" description="Basic and acidic residues" evidence="2">
    <location>
        <begin position="78"/>
        <end position="90"/>
    </location>
</feature>
<feature type="region of interest" description="Disordered" evidence="2">
    <location>
        <begin position="1"/>
        <end position="90"/>
    </location>
</feature>
<evidence type="ECO:0000256" key="1">
    <source>
        <dbReference type="SAM" id="Coils"/>
    </source>
</evidence>
<keyword evidence="1" id="KW-0175">Coiled coil</keyword>
<reference evidence="3 4" key="1">
    <citation type="submission" date="2020-01" db="EMBL/GenBank/DDBJ databases">
        <authorList>
            <consortium name="DOE Joint Genome Institute"/>
            <person name="Haridas S."/>
            <person name="Albert R."/>
            <person name="Binder M."/>
            <person name="Bloem J."/>
            <person name="Labutti K."/>
            <person name="Salamov A."/>
            <person name="Andreopoulos B."/>
            <person name="Baker S.E."/>
            <person name="Barry K."/>
            <person name="Bills G."/>
            <person name="Bluhm B.H."/>
            <person name="Cannon C."/>
            <person name="Castanera R."/>
            <person name="Culley D.E."/>
            <person name="Daum C."/>
            <person name="Ezra D."/>
            <person name="Gonzalez J.B."/>
            <person name="Henrissat B."/>
            <person name="Kuo A."/>
            <person name="Liang C."/>
            <person name="Lipzen A."/>
            <person name="Lutzoni F."/>
            <person name="Magnuson J."/>
            <person name="Mondo S."/>
            <person name="Nolan M."/>
            <person name="Ohm R."/>
            <person name="Pangilinan J."/>
            <person name="Park H.-J.H."/>
            <person name="Ramirez L."/>
            <person name="Alfaro M."/>
            <person name="Sun H."/>
            <person name="Tritt A."/>
            <person name="Yoshinaga Y."/>
            <person name="Zwiers L.-H.L."/>
            <person name="Turgeon B.G."/>
            <person name="Goodwin S.B."/>
            <person name="Spatafora J.W."/>
            <person name="Crous P.W."/>
            <person name="Grigoriev I.V."/>
        </authorList>
    </citation>
    <scope>NUCLEOTIDE SEQUENCE [LARGE SCALE GENOMIC DNA]</scope>
    <source>
        <strain evidence="3 4">CBS 611.86</strain>
    </source>
</reference>
<accession>A0A7C8I963</accession>
<dbReference type="EMBL" id="JAADJZ010000007">
    <property type="protein sequence ID" value="KAF2873794.1"/>
    <property type="molecule type" value="Genomic_DNA"/>
</dbReference>
<proteinExistence type="predicted"/>
<gene>
    <name evidence="3" type="ORF">BDV95DRAFT_567762</name>
</gene>
<feature type="compositionally biased region" description="Basic and acidic residues" evidence="2">
    <location>
        <begin position="1"/>
        <end position="19"/>
    </location>
</feature>
<feature type="compositionally biased region" description="Acidic residues" evidence="2">
    <location>
        <begin position="59"/>
        <end position="68"/>
    </location>
</feature>
<dbReference type="Proteomes" id="UP000481861">
    <property type="component" value="Unassembled WGS sequence"/>
</dbReference>
<comment type="caution">
    <text evidence="3">The sequence shown here is derived from an EMBL/GenBank/DDBJ whole genome shotgun (WGS) entry which is preliminary data.</text>
</comment>
<feature type="coiled-coil region" evidence="1">
    <location>
        <begin position="189"/>
        <end position="223"/>
    </location>
</feature>
<keyword evidence="4" id="KW-1185">Reference proteome</keyword>